<feature type="disulfide bond" evidence="2">
    <location>
        <begin position="150"/>
        <end position="168"/>
    </location>
</feature>
<dbReference type="SUPFAM" id="SSF57424">
    <property type="entry name" value="LDL receptor-like module"/>
    <property type="match status" value="4"/>
</dbReference>
<dbReference type="InterPro" id="IPR009003">
    <property type="entry name" value="Peptidase_S1_PA"/>
</dbReference>
<feature type="disulfide bond" evidence="2">
    <location>
        <begin position="86"/>
        <end position="98"/>
    </location>
</feature>
<dbReference type="PROSITE" id="PS00134">
    <property type="entry name" value="TRYPSIN_HIS"/>
    <property type="match status" value="1"/>
</dbReference>
<dbReference type="OrthoDB" id="2019384at2759"/>
<dbReference type="GO" id="GO:0006508">
    <property type="term" value="P:proteolysis"/>
    <property type="evidence" value="ECO:0007669"/>
    <property type="project" value="InterPro"/>
</dbReference>
<feature type="domain" description="Peptidase S1" evidence="5">
    <location>
        <begin position="395"/>
        <end position="647"/>
    </location>
</feature>
<feature type="domain" description="Sushi" evidence="6">
    <location>
        <begin position="232"/>
        <end position="308"/>
    </location>
</feature>
<feature type="disulfide bond" evidence="2">
    <location>
        <begin position="143"/>
        <end position="155"/>
    </location>
</feature>
<evidence type="ECO:0000256" key="1">
    <source>
        <dbReference type="ARBA" id="ARBA00023157"/>
    </source>
</evidence>
<feature type="disulfide bond" evidence="2">
    <location>
        <begin position="49"/>
        <end position="67"/>
    </location>
</feature>
<organism evidence="7 8">
    <name type="scientific">Bemisia tabaci</name>
    <name type="common">Sweetpotato whitefly</name>
    <name type="synonym">Aleurodes tabaci</name>
    <dbReference type="NCBI Taxonomy" id="7038"/>
    <lineage>
        <taxon>Eukaryota</taxon>
        <taxon>Metazoa</taxon>
        <taxon>Ecdysozoa</taxon>
        <taxon>Arthropoda</taxon>
        <taxon>Hexapoda</taxon>
        <taxon>Insecta</taxon>
        <taxon>Pterygota</taxon>
        <taxon>Neoptera</taxon>
        <taxon>Paraneoptera</taxon>
        <taxon>Hemiptera</taxon>
        <taxon>Sternorrhyncha</taxon>
        <taxon>Aleyrodoidea</taxon>
        <taxon>Aleyrodidae</taxon>
        <taxon>Aleyrodinae</taxon>
        <taxon>Bemisia</taxon>
    </lineage>
</organism>
<proteinExistence type="predicted"/>
<dbReference type="SMART" id="SM00020">
    <property type="entry name" value="Tryp_SPc"/>
    <property type="match status" value="1"/>
</dbReference>
<dbReference type="SUPFAM" id="SSF50494">
    <property type="entry name" value="Trypsin-like serine proteases"/>
    <property type="match status" value="1"/>
</dbReference>
<dbReference type="GO" id="GO:0004252">
    <property type="term" value="F:serine-type endopeptidase activity"/>
    <property type="evidence" value="ECO:0007669"/>
    <property type="project" value="InterPro"/>
</dbReference>
<dbReference type="EMBL" id="OU963865">
    <property type="protein sequence ID" value="CAH0388102.1"/>
    <property type="molecule type" value="Genomic_DNA"/>
</dbReference>
<evidence type="ECO:0000313" key="8">
    <source>
        <dbReference type="Proteomes" id="UP001152759"/>
    </source>
</evidence>
<dbReference type="Gene3D" id="2.10.70.10">
    <property type="entry name" value="Complement Module, domain 1"/>
    <property type="match status" value="1"/>
</dbReference>
<dbReference type="InterPro" id="IPR043504">
    <property type="entry name" value="Peptidase_S1_PA_chymotrypsin"/>
</dbReference>
<dbReference type="PROSITE" id="PS50923">
    <property type="entry name" value="SUSHI"/>
    <property type="match status" value="2"/>
</dbReference>
<dbReference type="CDD" id="cd00112">
    <property type="entry name" value="LDLa"/>
    <property type="match status" value="4"/>
</dbReference>
<feature type="signal peptide" evidence="4">
    <location>
        <begin position="1"/>
        <end position="24"/>
    </location>
</feature>
<dbReference type="Pfam" id="PF00089">
    <property type="entry name" value="Trypsin"/>
    <property type="match status" value="1"/>
</dbReference>
<reference evidence="7" key="1">
    <citation type="submission" date="2021-12" db="EMBL/GenBank/DDBJ databases">
        <authorList>
            <person name="King R."/>
        </authorList>
    </citation>
    <scope>NUCLEOTIDE SEQUENCE</scope>
</reference>
<dbReference type="CDD" id="cd00033">
    <property type="entry name" value="CCP"/>
    <property type="match status" value="1"/>
</dbReference>
<dbReference type="InterPro" id="IPR036055">
    <property type="entry name" value="LDL_receptor-like_sf"/>
</dbReference>
<dbReference type="CDD" id="cd00190">
    <property type="entry name" value="Tryp_SPc"/>
    <property type="match status" value="1"/>
</dbReference>
<feature type="disulfide bond" evidence="3">
    <location>
        <begin position="353"/>
        <end position="380"/>
    </location>
</feature>
<dbReference type="InterPro" id="IPR000436">
    <property type="entry name" value="Sushi_SCR_CCP_dom"/>
</dbReference>
<dbReference type="KEGG" id="btab:109033443"/>
<feature type="chain" id="PRO_5040245978" evidence="4">
    <location>
        <begin position="25"/>
        <end position="647"/>
    </location>
</feature>
<keyword evidence="1 3" id="KW-1015">Disulfide bond</keyword>
<name>A0A9P0F1N2_BEMTA</name>
<dbReference type="AlphaFoldDB" id="A0A9P0F1N2"/>
<keyword evidence="8" id="KW-1185">Reference proteome</keyword>
<keyword evidence="3" id="KW-0768">Sushi</keyword>
<evidence type="ECO:0000259" key="6">
    <source>
        <dbReference type="PROSITE" id="PS50923"/>
    </source>
</evidence>
<dbReference type="PROSITE" id="PS01209">
    <property type="entry name" value="LDLRA_1"/>
    <property type="match status" value="2"/>
</dbReference>
<accession>A0A9P0F1N2</accession>
<keyword evidence="4" id="KW-0732">Signal</keyword>
<protein>
    <submittedName>
        <fullName evidence="7">Uncharacterized protein</fullName>
    </submittedName>
</protein>
<dbReference type="PANTHER" id="PTHR24252">
    <property type="entry name" value="ACROSIN-RELATED"/>
    <property type="match status" value="1"/>
</dbReference>
<dbReference type="Gene3D" id="2.40.10.10">
    <property type="entry name" value="Trypsin-like serine proteases"/>
    <property type="match status" value="1"/>
</dbReference>
<evidence type="ECO:0000256" key="2">
    <source>
        <dbReference type="PROSITE-ProRule" id="PRU00124"/>
    </source>
</evidence>
<gene>
    <name evidence="7" type="ORF">BEMITA_LOCUS7043</name>
</gene>
<dbReference type="SMART" id="SM00032">
    <property type="entry name" value="CCP"/>
    <property type="match status" value="2"/>
</dbReference>
<dbReference type="PANTHER" id="PTHR24252:SF7">
    <property type="entry name" value="HYALIN"/>
    <property type="match status" value="1"/>
</dbReference>
<dbReference type="PROSITE" id="PS50068">
    <property type="entry name" value="LDLRA_2"/>
    <property type="match status" value="4"/>
</dbReference>
<evidence type="ECO:0000259" key="5">
    <source>
        <dbReference type="PROSITE" id="PS50240"/>
    </source>
</evidence>
<dbReference type="InterPro" id="IPR035976">
    <property type="entry name" value="Sushi/SCR/CCP_sf"/>
</dbReference>
<dbReference type="InterPro" id="IPR001254">
    <property type="entry name" value="Trypsin_dom"/>
</dbReference>
<dbReference type="InterPro" id="IPR023415">
    <property type="entry name" value="LDLR_class-A_CS"/>
</dbReference>
<dbReference type="SMART" id="SM00192">
    <property type="entry name" value="LDLa"/>
    <property type="match status" value="4"/>
</dbReference>
<feature type="disulfide bond" evidence="2">
    <location>
        <begin position="93"/>
        <end position="111"/>
    </location>
</feature>
<comment type="caution">
    <text evidence="3">Lacks conserved residue(s) required for the propagation of feature annotation.</text>
</comment>
<feature type="domain" description="Sushi" evidence="6">
    <location>
        <begin position="320"/>
        <end position="382"/>
    </location>
</feature>
<feature type="disulfide bond" evidence="2">
    <location>
        <begin position="184"/>
        <end position="196"/>
    </location>
</feature>
<dbReference type="Pfam" id="PF00057">
    <property type="entry name" value="Ldl_recept_a"/>
    <property type="match status" value="4"/>
</dbReference>
<dbReference type="InterPro" id="IPR018114">
    <property type="entry name" value="TRYPSIN_HIS"/>
</dbReference>
<dbReference type="Gene3D" id="4.10.400.10">
    <property type="entry name" value="Low-density Lipoprotein Receptor"/>
    <property type="match status" value="4"/>
</dbReference>
<evidence type="ECO:0000256" key="4">
    <source>
        <dbReference type="SAM" id="SignalP"/>
    </source>
</evidence>
<dbReference type="Proteomes" id="UP001152759">
    <property type="component" value="Chromosome 4"/>
</dbReference>
<evidence type="ECO:0000256" key="3">
    <source>
        <dbReference type="PROSITE-ProRule" id="PRU00302"/>
    </source>
</evidence>
<feature type="disulfide bond" evidence="2">
    <location>
        <begin position="191"/>
        <end position="209"/>
    </location>
</feature>
<dbReference type="SUPFAM" id="SSF57535">
    <property type="entry name" value="Complement control module/SCR domain"/>
    <property type="match status" value="2"/>
</dbReference>
<dbReference type="Pfam" id="PF00084">
    <property type="entry name" value="Sushi"/>
    <property type="match status" value="1"/>
</dbReference>
<dbReference type="InterPro" id="IPR002172">
    <property type="entry name" value="LDrepeatLR_classA_rpt"/>
</dbReference>
<feature type="disulfide bond" evidence="2">
    <location>
        <begin position="42"/>
        <end position="54"/>
    </location>
</feature>
<sequence length="647" mass="70863">MMKSSFMQLLLAIVCLENFQLISTTSITHLVTQQDRFKRATCNSSEFKCKNNQCISKHLQCDGRADCNDKSDETAALCSNLVGFRCPGYAFQCAYGACVDGHAKCNKVQDCVDNSDETLDECNNADVTTKSPTTSARPPSSYCLSNQFKCNSGQCIAKYLLCDGKLDCNDGSDETSAICKDIPCGNVFYRCSYGACVRSDAKCDGIKDCKDGSDETPGLCGNRQPPISPVKDGCKVPPPLPGGQFISGDCALSDTSPSCIAQTDAMLPVGAELSLRCIEGYSLNGITNVISCGASRRWNPAVLPSCKRTCKPLVSPNLLIECTLTEVINGRRSTKNVPCDEPMFEGTKAVVKCPSYFKQREDSVLICLKSGQWDGELIECTPLCGYRDQSLTPTIINGKNASQVDYPWHVGIYWIEPQPDGSLKYEYKCGGSLISPSSVLTAAHCGFNDQLSEWTPAADMVIALGKQKLTWEKNDEDRTQRFSVLEFLKPSEYAGRDGLYSWDVAIIVLSNPVKLTLYVFPVCLNFLPNRFGNSAVGKVPGWGSTGTADTSENLLYAEIPHMNTNQCRSMLSNEEKRFLTFDKFCGGYSRPGPQTRKGDSGGGLIYKDGRTNFVVGIVSTTVSKPNFWVSFYTNVSYHSDWIQANMK</sequence>
<evidence type="ECO:0000313" key="7">
    <source>
        <dbReference type="EMBL" id="CAH0388102.1"/>
    </source>
</evidence>
<dbReference type="PROSITE" id="PS50240">
    <property type="entry name" value="TRYPSIN_DOM"/>
    <property type="match status" value="1"/>
</dbReference>
<dbReference type="PRINTS" id="PR00261">
    <property type="entry name" value="LDLRECEPTOR"/>
</dbReference>